<feature type="chain" id="PRO_5030884821" evidence="2">
    <location>
        <begin position="23"/>
        <end position="111"/>
    </location>
</feature>
<accession>A0A7S0TDN8</accession>
<evidence type="ECO:0000256" key="2">
    <source>
        <dbReference type="SAM" id="SignalP"/>
    </source>
</evidence>
<keyword evidence="2" id="KW-0732">Signal</keyword>
<sequence length="111" mass="12268">MMTLRSLLVVILALCFVTDTQGFLPTRKKNTDRRATFDNNSNEDEVQASHTSTQTQYQTSPTAAFSVPSAAMVAAFQEYQFEEEEEEVPYEVALISCVVSLAIGFGTGYLV</sequence>
<evidence type="ECO:0000256" key="1">
    <source>
        <dbReference type="SAM" id="MobiDB-lite"/>
    </source>
</evidence>
<proteinExistence type="predicted"/>
<organism evidence="3">
    <name type="scientific">Pseudo-nitzschia delicatissima</name>
    <dbReference type="NCBI Taxonomy" id="44447"/>
    <lineage>
        <taxon>Eukaryota</taxon>
        <taxon>Sar</taxon>
        <taxon>Stramenopiles</taxon>
        <taxon>Ochrophyta</taxon>
        <taxon>Bacillariophyta</taxon>
        <taxon>Bacillariophyceae</taxon>
        <taxon>Bacillariophycidae</taxon>
        <taxon>Bacillariales</taxon>
        <taxon>Bacillariaceae</taxon>
        <taxon>Pseudo-nitzschia</taxon>
    </lineage>
</organism>
<dbReference type="EMBL" id="HBFG01001931">
    <property type="protein sequence ID" value="CAD8729962.1"/>
    <property type="molecule type" value="Transcribed_RNA"/>
</dbReference>
<name>A0A7S0TDN8_9STRA</name>
<dbReference type="AlphaFoldDB" id="A0A7S0TDN8"/>
<protein>
    <submittedName>
        <fullName evidence="3">Uncharacterized protein</fullName>
    </submittedName>
</protein>
<feature type="signal peptide" evidence="2">
    <location>
        <begin position="1"/>
        <end position="22"/>
    </location>
</feature>
<reference evidence="3" key="1">
    <citation type="submission" date="2021-01" db="EMBL/GenBank/DDBJ databases">
        <authorList>
            <person name="Corre E."/>
            <person name="Pelletier E."/>
            <person name="Niang G."/>
            <person name="Scheremetjew M."/>
            <person name="Finn R."/>
            <person name="Kale V."/>
            <person name="Holt S."/>
            <person name="Cochrane G."/>
            <person name="Meng A."/>
            <person name="Brown T."/>
            <person name="Cohen L."/>
        </authorList>
    </citation>
    <scope>NUCLEOTIDE SEQUENCE</scope>
    <source>
        <strain evidence="3">B596</strain>
    </source>
</reference>
<gene>
    <name evidence="3" type="ORF">PDEL0327_LOCUS1455</name>
</gene>
<feature type="region of interest" description="Disordered" evidence="1">
    <location>
        <begin position="32"/>
        <end position="59"/>
    </location>
</feature>
<feature type="compositionally biased region" description="Low complexity" evidence="1">
    <location>
        <begin position="48"/>
        <end position="59"/>
    </location>
</feature>
<evidence type="ECO:0000313" key="3">
    <source>
        <dbReference type="EMBL" id="CAD8729962.1"/>
    </source>
</evidence>